<accession>A0A4P9WR74</accession>
<keyword evidence="2" id="KW-1185">Reference proteome</keyword>
<dbReference type="AlphaFoldDB" id="A0A4P9WR74"/>
<reference evidence="2" key="1">
    <citation type="journal article" date="2018" name="Nat. Microbiol.">
        <title>Leveraging single-cell genomics to expand the fungal tree of life.</title>
        <authorList>
            <person name="Ahrendt S.R."/>
            <person name="Quandt C.A."/>
            <person name="Ciobanu D."/>
            <person name="Clum A."/>
            <person name="Salamov A."/>
            <person name="Andreopoulos B."/>
            <person name="Cheng J.F."/>
            <person name="Woyke T."/>
            <person name="Pelin A."/>
            <person name="Henrissat B."/>
            <person name="Reynolds N.K."/>
            <person name="Benny G.L."/>
            <person name="Smith M.E."/>
            <person name="James T.Y."/>
            <person name="Grigoriev I.V."/>
        </authorList>
    </citation>
    <scope>NUCLEOTIDE SEQUENCE [LARGE SCALE GENOMIC DNA]</scope>
</reference>
<proteinExistence type="predicted"/>
<gene>
    <name evidence="1" type="ORF">BDK51DRAFT_53001</name>
</gene>
<dbReference type="EMBL" id="KZ993836">
    <property type="protein sequence ID" value="RKO94713.1"/>
    <property type="molecule type" value="Genomic_DNA"/>
</dbReference>
<dbReference type="Proteomes" id="UP000269721">
    <property type="component" value="Unassembled WGS sequence"/>
</dbReference>
<evidence type="ECO:0000313" key="1">
    <source>
        <dbReference type="EMBL" id="RKO94713.1"/>
    </source>
</evidence>
<name>A0A4P9WR74_9FUNG</name>
<protein>
    <submittedName>
        <fullName evidence="1">Uncharacterized protein</fullName>
    </submittedName>
</protein>
<sequence length="233" mass="26343">MDWIPIIAITLIIICVFFAQSSVFETFLPGDANSKETLYRLLSTVKTILESRYITYSITGNILADSISQEKLLNTSSTATILIPYVQIGKFLETITDFLQYGLGVNDLPDGGYKIGAAISAPWASQIAVMVQPVYDVGGQWITKSKIPGVQEVFGTNELFPTKMYKLGELDLPGPLDPVQYLRRNYIFRYKQLDRKKLKLGQQRDKNVCKDYEYYKNLDGKPTTFLEPNNLSK</sequence>
<evidence type="ECO:0000313" key="2">
    <source>
        <dbReference type="Proteomes" id="UP000269721"/>
    </source>
</evidence>
<organism evidence="1 2">
    <name type="scientific">Blyttiomyces helicus</name>
    <dbReference type="NCBI Taxonomy" id="388810"/>
    <lineage>
        <taxon>Eukaryota</taxon>
        <taxon>Fungi</taxon>
        <taxon>Fungi incertae sedis</taxon>
        <taxon>Chytridiomycota</taxon>
        <taxon>Chytridiomycota incertae sedis</taxon>
        <taxon>Chytridiomycetes</taxon>
        <taxon>Chytridiomycetes incertae sedis</taxon>
        <taxon>Blyttiomyces</taxon>
    </lineage>
</organism>